<dbReference type="EC" id="1.15.1.1" evidence="2"/>
<keyword evidence="2" id="KW-0479">Metal-binding</keyword>
<gene>
    <name evidence="6" type="primary">sodC</name>
    <name evidence="7" type="ORF">E7Z57_07200</name>
    <name evidence="6" type="ORF">RUN39_v1_320037</name>
</gene>
<dbReference type="InterPro" id="IPR036423">
    <property type="entry name" value="SOD-like_Cu/Zn_dom_sf"/>
</dbReference>
<evidence type="ECO:0000256" key="3">
    <source>
        <dbReference type="SAM" id="MobiDB-lite"/>
    </source>
</evidence>
<accession>A0A0S4TQ02</accession>
<reference evidence="6" key="1">
    <citation type="submission" date="2015-10" db="EMBL/GenBank/DDBJ databases">
        <authorList>
            <person name="Gilbert D.G."/>
        </authorList>
    </citation>
    <scope>NUCLEOTIDE SEQUENCE</scope>
    <source>
        <strain evidence="6">Phyl III-seqv23</strain>
    </source>
</reference>
<dbReference type="GO" id="GO:0004784">
    <property type="term" value="F:superoxide dismutase activity"/>
    <property type="evidence" value="ECO:0007669"/>
    <property type="project" value="UniProtKB-EC"/>
</dbReference>
<dbReference type="Gene3D" id="2.60.40.200">
    <property type="entry name" value="Superoxide dismutase, copper/zinc binding domain"/>
    <property type="match status" value="1"/>
</dbReference>
<feature type="compositionally biased region" description="Basic and acidic residues" evidence="3">
    <location>
        <begin position="107"/>
        <end position="117"/>
    </location>
</feature>
<dbReference type="PROSITE" id="PS00332">
    <property type="entry name" value="SOD_CU_ZN_2"/>
    <property type="match status" value="1"/>
</dbReference>
<organism evidence="6">
    <name type="scientific">Ralstonia solanacearum</name>
    <name type="common">Pseudomonas solanacearum</name>
    <dbReference type="NCBI Taxonomy" id="305"/>
    <lineage>
        <taxon>Bacteria</taxon>
        <taxon>Pseudomonadati</taxon>
        <taxon>Pseudomonadota</taxon>
        <taxon>Betaproteobacteria</taxon>
        <taxon>Burkholderiales</taxon>
        <taxon>Burkholderiaceae</taxon>
        <taxon>Ralstonia</taxon>
        <taxon>Ralstonia solanacearum species complex</taxon>
    </lineage>
</organism>
<dbReference type="PRINTS" id="PR00068">
    <property type="entry name" value="CUZNDISMTASE"/>
</dbReference>
<dbReference type="Proteomes" id="UP000310553">
    <property type="component" value="Chromosome"/>
</dbReference>
<dbReference type="SUPFAM" id="SSF49329">
    <property type="entry name" value="Cu,Zn superoxide dismutase-like"/>
    <property type="match status" value="1"/>
</dbReference>
<dbReference type="Pfam" id="PF00080">
    <property type="entry name" value="Sod_Cu"/>
    <property type="match status" value="1"/>
</dbReference>
<evidence type="ECO:0000256" key="1">
    <source>
        <dbReference type="ARBA" id="ARBA00010457"/>
    </source>
</evidence>
<feature type="domain" description="Superoxide dismutase copper/zinc binding" evidence="5">
    <location>
        <begin position="48"/>
        <end position="179"/>
    </location>
</feature>
<evidence type="ECO:0000256" key="2">
    <source>
        <dbReference type="RuleBase" id="RU000393"/>
    </source>
</evidence>
<dbReference type="InterPro" id="IPR001424">
    <property type="entry name" value="SOD_Cu_Zn_dom"/>
</dbReference>
<sequence>MKQLVIGLAAIGLMAGCASNAGTGASTGAPAAGTSALATLAPKSGSNVQGTIKLLQQGDNRVAMAVDIAGLPPNGMFGFHVHEKGDCSSPDGMSAGGHFNPTGQPHGDPRSGPHHAGDIPMLQSDASGKAVGSIVLNGVTLTPGATSVVGRAVVVHAGMDDYKTQPAGNSGGRVACGVIVAN</sequence>
<keyword evidence="4" id="KW-0732">Signal</keyword>
<comment type="function">
    <text evidence="2">Destroys radicals which are normally produced within the cells and which are toxic to biological systems.</text>
</comment>
<dbReference type="PROSITE" id="PS00087">
    <property type="entry name" value="SOD_CU_ZN_1"/>
    <property type="match status" value="1"/>
</dbReference>
<comment type="cofactor">
    <cofactor evidence="2">
        <name>Cu cation</name>
        <dbReference type="ChEBI" id="CHEBI:23378"/>
    </cofactor>
    <text evidence="2">Binds 1 copper ion per subunit.</text>
</comment>
<comment type="cofactor">
    <cofactor evidence="2">
        <name>Zn(2+)</name>
        <dbReference type="ChEBI" id="CHEBI:29105"/>
    </cofactor>
    <text evidence="2">Binds 1 zinc ion per subunit.</text>
</comment>
<dbReference type="CDD" id="cd00305">
    <property type="entry name" value="Cu-Zn_Superoxide_Dismutase"/>
    <property type="match status" value="1"/>
</dbReference>
<feature type="region of interest" description="Disordered" evidence="3">
    <location>
        <begin position="88"/>
        <end position="123"/>
    </location>
</feature>
<dbReference type="AlphaFoldDB" id="A0A0S4TQ02"/>
<dbReference type="PROSITE" id="PS51257">
    <property type="entry name" value="PROKAR_LIPOPROTEIN"/>
    <property type="match status" value="1"/>
</dbReference>
<comment type="catalytic activity">
    <reaction evidence="2">
        <text>2 superoxide + 2 H(+) = H2O2 + O2</text>
        <dbReference type="Rhea" id="RHEA:20696"/>
        <dbReference type="ChEBI" id="CHEBI:15378"/>
        <dbReference type="ChEBI" id="CHEBI:15379"/>
        <dbReference type="ChEBI" id="CHEBI:16240"/>
        <dbReference type="ChEBI" id="CHEBI:18421"/>
        <dbReference type="EC" id="1.15.1.1"/>
    </reaction>
</comment>
<evidence type="ECO:0000313" key="7">
    <source>
        <dbReference type="EMBL" id="QCX48910.1"/>
    </source>
</evidence>
<keyword evidence="2 6" id="KW-0560">Oxidoreductase</keyword>
<proteinExistence type="inferred from homology"/>
<reference evidence="7 8" key="2">
    <citation type="submission" date="2019-04" db="EMBL/GenBank/DDBJ databases">
        <title>Complete Genome of UW386 and Higher Quality Genome of UW700.</title>
        <authorList>
            <person name="Jacobs J."/>
            <person name="Perez A."/>
            <person name="Steidl O."/>
            <person name="Allen C."/>
        </authorList>
    </citation>
    <scope>NUCLEOTIDE SEQUENCE [LARGE SCALE GENOMIC DNA]</scope>
    <source>
        <strain evidence="7 8">UW386</strain>
    </source>
</reference>
<evidence type="ECO:0000313" key="6">
    <source>
        <dbReference type="EMBL" id="CUV12144.1"/>
    </source>
</evidence>
<dbReference type="GO" id="GO:0005507">
    <property type="term" value="F:copper ion binding"/>
    <property type="evidence" value="ECO:0007669"/>
    <property type="project" value="InterPro"/>
</dbReference>
<dbReference type="InterPro" id="IPR024134">
    <property type="entry name" value="SOD_Cu/Zn_/chaperone"/>
</dbReference>
<evidence type="ECO:0000256" key="4">
    <source>
        <dbReference type="SAM" id="SignalP"/>
    </source>
</evidence>
<evidence type="ECO:0000259" key="5">
    <source>
        <dbReference type="Pfam" id="PF00080"/>
    </source>
</evidence>
<dbReference type="PATRIC" id="fig|305.106.peg.4490"/>
<feature type="chain" id="PRO_5013466773" description="Superoxide dismutase [Cu-Zn]" evidence="4">
    <location>
        <begin position="22"/>
        <end position="182"/>
    </location>
</feature>
<name>A0A0S4TQ02_RALSL</name>
<feature type="signal peptide" evidence="4">
    <location>
        <begin position="1"/>
        <end position="21"/>
    </location>
</feature>
<keyword evidence="2" id="KW-0862">Zinc</keyword>
<dbReference type="PANTHER" id="PTHR10003">
    <property type="entry name" value="SUPEROXIDE DISMUTASE CU-ZN -RELATED"/>
    <property type="match status" value="1"/>
</dbReference>
<dbReference type="EMBL" id="CP039339">
    <property type="protein sequence ID" value="QCX48910.1"/>
    <property type="molecule type" value="Genomic_DNA"/>
</dbReference>
<evidence type="ECO:0000313" key="8">
    <source>
        <dbReference type="Proteomes" id="UP000310553"/>
    </source>
</evidence>
<protein>
    <recommendedName>
        <fullName evidence="2">Superoxide dismutase [Cu-Zn]</fullName>
        <ecNumber evidence="2">1.15.1.1</ecNumber>
    </recommendedName>
</protein>
<keyword evidence="2" id="KW-0186">Copper</keyword>
<dbReference type="InterPro" id="IPR018152">
    <property type="entry name" value="SOD_Cu/Zn_BS"/>
</dbReference>
<comment type="similarity">
    <text evidence="1 2">Belongs to the Cu-Zn superoxide dismutase family.</text>
</comment>
<dbReference type="EMBL" id="LN899819">
    <property type="protein sequence ID" value="CUV12144.1"/>
    <property type="molecule type" value="Genomic_DNA"/>
</dbReference>